<reference evidence="14 15" key="1">
    <citation type="submission" date="2021-12" db="EMBL/GenBank/DDBJ databases">
        <title>Genome sequencing of bacteria with rrn-lacking chromosome and rrn-plasmid.</title>
        <authorList>
            <person name="Anda M."/>
            <person name="Iwasaki W."/>
        </authorList>
    </citation>
    <scope>NUCLEOTIDE SEQUENCE [LARGE SCALE GENOMIC DNA]</scope>
    <source>
        <strain evidence="14 15">DSM 100852</strain>
        <plasmid evidence="14 15">pFA3</plasmid>
    </source>
</reference>
<dbReference type="Proteomes" id="UP001348817">
    <property type="component" value="Plasmid pFA3"/>
</dbReference>
<dbReference type="InterPro" id="IPR011042">
    <property type="entry name" value="6-blade_b-propeller_TolB-like"/>
</dbReference>
<sequence>MRKTFRFLLAFALMAVVSDSFAGEIIRWLRYPAISPDGKQVVFSYQGDLYMVPTSGGEAQALTRHKAYDHSPVWSPDGKSLAFASDRHGNFDIFRIDLTTGQTTRLTYHSSSDTPASFTADGSRVLFQASRMDTQQAHLFPSGVLSELYSVPVSGGRVERILTTPALKAQYSPDGSKIIYYDRKGYENAFRKHHKSSVTRDVWVYDVASKKHKKLTDFEGEDRDPVWDGDGSFFFLSESDGNFNVYKSNISGGTPKQVSSFDKHPVRYLTRANDGTLCYAFHGDLYTQKEGGQPKKIEVTARLDRVANDIVYRPVSGGASEFALSPNGKEIAFVSRGEVYVTSKDYSTTKRITNTPEQERSVSFSPDGKKLLYAGEKNGSWNLYEASIKRDGEKYFYNATLIKETPLLVSEDETFQPSYSPDGKEVAFLSERTTLKVINLKSKKVRTVLAGDRNYSYADGDQHYAWSPDSKWFLVQFLIDGRWQSNAGLLAADGKSGPIDLTKSGYSDSSPKWTMDGKAMIWFTDRNGYRSHGSWGSQSDAYAMFFDQDAYDKFRMSKEEYELAKEAEKDSKKGKKEAKKEEKDKKKEEAGKTVKKKEKTLKLDIEGTENRIARLTSHSSRLADALLTKDGKTLYYLTSFEGGFDLWKHDLKSRSTKLLTKLKSGYSKMVFDKGEKNIYFISGGRIKSVAVPSGRQKTISFRSEMEWNPAAEREYMYEHAWRQFREKFYKTDLHGVDWDFYKAEYAQFLPYINNNYDFADLLSELLGEANASHTGSGYRSYSSNGDRTASLGVFYDESFEGDGLKIAEVLDKSPVLKKDSKIEAGVIITSIDGKPILANANYNELLNRKVGKTVLLGLKKGGKTWEEKVKPVSTGMENQLLYERWVKNNRAKVDKLSGGRIGYVHVRGMNSSSFREVYSELLGRYNTKEAVIVDTRFNGGGWLHDDLATLLSGKRYLNFSPRGQDNMGGDPLGRWTKPSCILVGESNYSDAHMFPYVYKTLGIGKVIGMPVPGTATAVWWESMIDKSIYFGIPQIGMKTLDGQFLENNQLEPDVKVSNDPESVANGEDKQIQTAVQELLKDLK</sequence>
<dbReference type="InterPro" id="IPR028204">
    <property type="entry name" value="Tricorn_C1"/>
</dbReference>
<keyword evidence="11" id="KW-0732">Signal</keyword>
<keyword evidence="3 7" id="KW-0963">Cytoplasm</keyword>
<dbReference type="SUPFAM" id="SSF69304">
    <property type="entry name" value="Tricorn protease N-terminal domain"/>
    <property type="match status" value="1"/>
</dbReference>
<dbReference type="GO" id="GO:0005737">
    <property type="term" value="C:cytoplasm"/>
    <property type="evidence" value="ECO:0007669"/>
    <property type="project" value="UniProtKB-SubCell"/>
</dbReference>
<keyword evidence="14" id="KW-0614">Plasmid</keyword>
<dbReference type="Gene3D" id="2.30.42.10">
    <property type="match status" value="1"/>
</dbReference>
<dbReference type="PANTHER" id="PTHR43253">
    <property type="entry name" value="TRICORN PROTEASE HOMOLOG 2-RELATED"/>
    <property type="match status" value="1"/>
</dbReference>
<feature type="domain" description="Tricorn protease C1" evidence="13">
    <location>
        <begin position="709"/>
        <end position="767"/>
    </location>
</feature>
<gene>
    <name evidence="14" type="ORF">FUAX_46470</name>
</gene>
<dbReference type="InterPro" id="IPR005151">
    <property type="entry name" value="Tail-specific_protease"/>
</dbReference>
<dbReference type="SUPFAM" id="SSF52096">
    <property type="entry name" value="ClpP/crotonase"/>
    <property type="match status" value="1"/>
</dbReference>
<keyword evidence="4 7" id="KW-0645">Protease</keyword>
<comment type="subcellular location">
    <subcellularLocation>
        <location evidence="1 7">Cytoplasm</location>
    </subcellularLocation>
</comment>
<evidence type="ECO:0000256" key="11">
    <source>
        <dbReference type="SAM" id="SignalP"/>
    </source>
</evidence>
<comment type="similarity">
    <text evidence="2 7">Belongs to the peptidase S41B family.</text>
</comment>
<evidence type="ECO:0000259" key="12">
    <source>
        <dbReference type="Pfam" id="PF03572"/>
    </source>
</evidence>
<dbReference type="GO" id="GO:0006508">
    <property type="term" value="P:proteolysis"/>
    <property type="evidence" value="ECO:0007669"/>
    <property type="project" value="UniProtKB-UniRule"/>
</dbReference>
<dbReference type="CDD" id="cd07562">
    <property type="entry name" value="Peptidase_S41_TRI"/>
    <property type="match status" value="1"/>
</dbReference>
<evidence type="ECO:0000256" key="4">
    <source>
        <dbReference type="ARBA" id="ARBA00022670"/>
    </source>
</evidence>
<evidence type="ECO:0000259" key="13">
    <source>
        <dbReference type="Pfam" id="PF14684"/>
    </source>
</evidence>
<feature type="region of interest" description="Disordered" evidence="10">
    <location>
        <begin position="565"/>
        <end position="593"/>
    </location>
</feature>
<feature type="active site" description="Charge relay system" evidence="8">
    <location>
        <position position="773"/>
    </location>
</feature>
<accession>A0AAU9CSE7</accession>
<feature type="active site" description="Charge relay system" evidence="8">
    <location>
        <position position="1046"/>
    </location>
</feature>
<dbReference type="RefSeq" id="WP_338395357.1">
    <property type="nucleotide sequence ID" value="NZ_AP025317.1"/>
</dbReference>
<dbReference type="EC" id="3.4.21.-" evidence="7"/>
<feature type="active site" description="Nucleophile" evidence="8">
    <location>
        <position position="989"/>
    </location>
</feature>
<evidence type="ECO:0000256" key="7">
    <source>
        <dbReference type="PIRNR" id="PIRNR036421"/>
    </source>
</evidence>
<feature type="compositionally biased region" description="Basic and acidic residues" evidence="10">
    <location>
        <begin position="578"/>
        <end position="592"/>
    </location>
</feature>
<evidence type="ECO:0000256" key="6">
    <source>
        <dbReference type="ARBA" id="ARBA00022825"/>
    </source>
</evidence>
<dbReference type="AlphaFoldDB" id="A0AAU9CSE7"/>
<dbReference type="Gene3D" id="2.120.10.60">
    <property type="entry name" value="Tricorn protease N-terminal domain"/>
    <property type="match status" value="2"/>
</dbReference>
<protein>
    <recommendedName>
        <fullName evidence="7">Tricorn protease homolog</fullName>
        <ecNumber evidence="7">3.4.21.-</ecNumber>
    </recommendedName>
</protein>
<keyword evidence="15" id="KW-1185">Reference proteome</keyword>
<dbReference type="Pfam" id="PF03572">
    <property type="entry name" value="Peptidase_S41"/>
    <property type="match status" value="1"/>
</dbReference>
<feature type="signal peptide" evidence="11">
    <location>
        <begin position="1"/>
        <end position="22"/>
    </location>
</feature>
<evidence type="ECO:0000256" key="2">
    <source>
        <dbReference type="ARBA" id="ARBA00008524"/>
    </source>
</evidence>
<dbReference type="EMBL" id="AP025317">
    <property type="protein sequence ID" value="BDD12215.1"/>
    <property type="molecule type" value="Genomic_DNA"/>
</dbReference>
<keyword evidence="6 7" id="KW-0720">Serine protease</keyword>
<dbReference type="Gene3D" id="2.120.10.30">
    <property type="entry name" value="TolB, C-terminal domain"/>
    <property type="match status" value="2"/>
</dbReference>
<dbReference type="InterPro" id="IPR036034">
    <property type="entry name" value="PDZ_sf"/>
</dbReference>
<feature type="domain" description="Tail specific protease" evidence="12">
    <location>
        <begin position="900"/>
        <end position="1056"/>
    </location>
</feature>
<comment type="function">
    <text evidence="7">Degrades oligopeptides.</text>
</comment>
<feature type="site" description="Transition state stabilizer; via amide nitrogen" evidence="9">
    <location>
        <position position="990"/>
    </location>
</feature>
<keyword evidence="5 7" id="KW-0378">Hydrolase</keyword>
<name>A0AAU9CSE7_9BACT</name>
<dbReference type="SUPFAM" id="SSF50156">
    <property type="entry name" value="PDZ domain-like"/>
    <property type="match status" value="1"/>
</dbReference>
<evidence type="ECO:0000256" key="10">
    <source>
        <dbReference type="SAM" id="MobiDB-lite"/>
    </source>
</evidence>
<evidence type="ECO:0000313" key="15">
    <source>
        <dbReference type="Proteomes" id="UP001348817"/>
    </source>
</evidence>
<evidence type="ECO:0000256" key="1">
    <source>
        <dbReference type="ARBA" id="ARBA00004496"/>
    </source>
</evidence>
<evidence type="ECO:0000256" key="5">
    <source>
        <dbReference type="ARBA" id="ARBA00022801"/>
    </source>
</evidence>
<dbReference type="Gene3D" id="3.30.750.44">
    <property type="match status" value="1"/>
</dbReference>
<dbReference type="GO" id="GO:0008236">
    <property type="term" value="F:serine-type peptidase activity"/>
    <property type="evidence" value="ECO:0007669"/>
    <property type="project" value="UniProtKB-UniRule"/>
</dbReference>
<dbReference type="Gene3D" id="3.90.226.10">
    <property type="entry name" value="2-enoyl-CoA Hydratase, Chain A, domain 1"/>
    <property type="match status" value="1"/>
</dbReference>
<evidence type="ECO:0000256" key="8">
    <source>
        <dbReference type="PIRSR" id="PIRSR036421-1"/>
    </source>
</evidence>
<dbReference type="Pfam" id="PF26550">
    <property type="entry name" value="Tricorn_2nd"/>
    <property type="match status" value="1"/>
</dbReference>
<dbReference type="InterPro" id="IPR012393">
    <property type="entry name" value="Tricorn_protease"/>
</dbReference>
<organism evidence="14 15">
    <name type="scientific">Fulvitalea axinellae</name>
    <dbReference type="NCBI Taxonomy" id="1182444"/>
    <lineage>
        <taxon>Bacteria</taxon>
        <taxon>Pseudomonadati</taxon>
        <taxon>Bacteroidota</taxon>
        <taxon>Cytophagia</taxon>
        <taxon>Cytophagales</taxon>
        <taxon>Persicobacteraceae</taxon>
        <taxon>Fulvitalea</taxon>
    </lineage>
</organism>
<dbReference type="PIRSF" id="PIRSF036421">
    <property type="entry name" value="Tricorn_protease"/>
    <property type="match status" value="1"/>
</dbReference>
<dbReference type="KEGG" id="fax:FUAX_46470"/>
<evidence type="ECO:0000256" key="3">
    <source>
        <dbReference type="ARBA" id="ARBA00022490"/>
    </source>
</evidence>
<evidence type="ECO:0000256" key="9">
    <source>
        <dbReference type="PIRSR" id="PIRSR036421-3"/>
    </source>
</evidence>
<dbReference type="InterPro" id="IPR029045">
    <property type="entry name" value="ClpP/crotonase-like_dom_sf"/>
</dbReference>
<dbReference type="Pfam" id="PF26549">
    <property type="entry name" value="Tricorn_N"/>
    <property type="match status" value="1"/>
</dbReference>
<dbReference type="SUPFAM" id="SSF82171">
    <property type="entry name" value="DPP6 N-terminal domain-like"/>
    <property type="match status" value="1"/>
</dbReference>
<evidence type="ECO:0000313" key="14">
    <source>
        <dbReference type="EMBL" id="BDD12215.1"/>
    </source>
</evidence>
<feature type="chain" id="PRO_5043448565" description="Tricorn protease homolog" evidence="11">
    <location>
        <begin position="23"/>
        <end position="1083"/>
    </location>
</feature>
<proteinExistence type="inferred from homology"/>
<dbReference type="Pfam" id="PF14684">
    <property type="entry name" value="Tricorn_C1"/>
    <property type="match status" value="1"/>
</dbReference>
<dbReference type="PANTHER" id="PTHR43253:SF1">
    <property type="entry name" value="TRICORN PROTEASE HOMOLOG 2-RELATED"/>
    <property type="match status" value="1"/>
</dbReference>
<geneLocation type="plasmid" evidence="14 15">
    <name>pFA3</name>
</geneLocation>